<dbReference type="InterPro" id="IPR011707">
    <property type="entry name" value="Cu-oxidase-like_N"/>
</dbReference>
<evidence type="ECO:0000256" key="2">
    <source>
        <dbReference type="ARBA" id="ARBA00022723"/>
    </source>
</evidence>
<dbReference type="InterPro" id="IPR001117">
    <property type="entry name" value="Cu-oxidase_2nd"/>
</dbReference>
<dbReference type="PANTHER" id="PTHR11709">
    <property type="entry name" value="MULTI-COPPER OXIDASE"/>
    <property type="match status" value="1"/>
</dbReference>
<dbReference type="GO" id="GO:0005507">
    <property type="term" value="F:copper ion binding"/>
    <property type="evidence" value="ECO:0007669"/>
    <property type="project" value="InterPro"/>
</dbReference>
<dbReference type="InterPro" id="IPR033138">
    <property type="entry name" value="Cu_oxidase_CS"/>
</dbReference>
<dbReference type="SUPFAM" id="SSF49503">
    <property type="entry name" value="Cupredoxins"/>
    <property type="match status" value="3"/>
</dbReference>
<accession>A0A814B3N4</accession>
<evidence type="ECO:0000259" key="4">
    <source>
        <dbReference type="Pfam" id="PF00394"/>
    </source>
</evidence>
<dbReference type="Pfam" id="PF07731">
    <property type="entry name" value="Cu-oxidase_2"/>
    <property type="match status" value="1"/>
</dbReference>
<keyword evidence="2" id="KW-0479">Metal-binding</keyword>
<evidence type="ECO:0000259" key="5">
    <source>
        <dbReference type="Pfam" id="PF07731"/>
    </source>
</evidence>
<dbReference type="InterPro" id="IPR002355">
    <property type="entry name" value="Cu_oxidase_Cu_BS"/>
</dbReference>
<comment type="caution">
    <text evidence="7">The sequence shown here is derived from an EMBL/GenBank/DDBJ whole genome shotgun (WGS) entry which is preliminary data.</text>
</comment>
<dbReference type="PROSITE" id="PS00080">
    <property type="entry name" value="MULTICOPPER_OXIDASE2"/>
    <property type="match status" value="1"/>
</dbReference>
<dbReference type="InterPro" id="IPR045087">
    <property type="entry name" value="Cu-oxidase_fam"/>
</dbReference>
<feature type="domain" description="Plastocyanin-like" evidence="4">
    <location>
        <begin position="67"/>
        <end position="222"/>
    </location>
</feature>
<dbReference type="PROSITE" id="PS00079">
    <property type="entry name" value="MULTICOPPER_OXIDASE1"/>
    <property type="match status" value="1"/>
</dbReference>
<sequence length="456" mass="52866">MDGVPGVTQCPILPNQSYLYTFSTNNQSGTYWYHSHFSIQYGDGLWGTLIIKDPNDPWKKYYNDEEILQLTDWYHTPVHILLKPYLNPGIMDPVPDTGLINGIGQFNCTSTNPCSYYRATIRERTTKRYRIINTSVYATITLTIDQHEMRVIEADGINLDGKKYVNSLRLNPGQRYSVLITAKQNPASSYWIRATIHSFIDYNGKYTAPIQPNVRAILQYINEKGINVPIVIPSMDTFNHNENIIQQSFIHGQIMSDELGLNPMNIIENRVPTSDKIKTFIFNSQFFGSNPGYFYFNNATFIHPTNTSLLSLLLFDNFIQLNSSSIVNIETDEIIDVIINNIDYTSHPFHLHGHHVWLLASGQTRDGYFNQSTRINIVYNTIDPVYRDTYTINPFSYIVFRFKADNPGIWMMHCHNDWHLQLGMALIFVESPQKIKDYYFNHNSKIYIPSYCQHHY</sequence>
<dbReference type="Gene3D" id="2.60.40.420">
    <property type="entry name" value="Cupredoxins - blue copper proteins"/>
    <property type="match status" value="3"/>
</dbReference>
<reference evidence="7" key="1">
    <citation type="submission" date="2021-02" db="EMBL/GenBank/DDBJ databases">
        <authorList>
            <person name="Nowell W R."/>
        </authorList>
    </citation>
    <scope>NUCLEOTIDE SEQUENCE</scope>
</reference>
<evidence type="ECO:0000313" key="8">
    <source>
        <dbReference type="Proteomes" id="UP000663864"/>
    </source>
</evidence>
<name>A0A814B3N4_9BILA</name>
<dbReference type="Pfam" id="PF07732">
    <property type="entry name" value="Cu-oxidase_3"/>
    <property type="match status" value="1"/>
</dbReference>
<dbReference type="GO" id="GO:0016491">
    <property type="term" value="F:oxidoreductase activity"/>
    <property type="evidence" value="ECO:0007669"/>
    <property type="project" value="UniProtKB-KW"/>
</dbReference>
<dbReference type="InterPro" id="IPR008972">
    <property type="entry name" value="Cupredoxin"/>
</dbReference>
<evidence type="ECO:0008006" key="9">
    <source>
        <dbReference type="Google" id="ProtNLM"/>
    </source>
</evidence>
<proteinExistence type="inferred from homology"/>
<dbReference type="AlphaFoldDB" id="A0A814B3N4"/>
<feature type="domain" description="Plastocyanin-like" evidence="5">
    <location>
        <begin position="321"/>
        <end position="433"/>
    </location>
</feature>
<dbReference type="Pfam" id="PF00394">
    <property type="entry name" value="Cu-oxidase"/>
    <property type="match status" value="1"/>
</dbReference>
<gene>
    <name evidence="7" type="ORF">ZHD862_LOCUS8549</name>
</gene>
<dbReference type="InterPro" id="IPR011706">
    <property type="entry name" value="Cu-oxidase_C"/>
</dbReference>
<feature type="domain" description="Plastocyanin-like" evidence="6">
    <location>
        <begin position="1"/>
        <end position="55"/>
    </location>
</feature>
<organism evidence="7 8">
    <name type="scientific">Rotaria sordida</name>
    <dbReference type="NCBI Taxonomy" id="392033"/>
    <lineage>
        <taxon>Eukaryota</taxon>
        <taxon>Metazoa</taxon>
        <taxon>Spiralia</taxon>
        <taxon>Gnathifera</taxon>
        <taxon>Rotifera</taxon>
        <taxon>Eurotatoria</taxon>
        <taxon>Bdelloidea</taxon>
        <taxon>Philodinida</taxon>
        <taxon>Philodinidae</taxon>
        <taxon>Rotaria</taxon>
    </lineage>
</organism>
<dbReference type="PANTHER" id="PTHR11709:SF414">
    <property type="entry name" value="ADR239WP"/>
    <property type="match status" value="1"/>
</dbReference>
<dbReference type="EMBL" id="CAJNOT010000277">
    <property type="protein sequence ID" value="CAF0923890.1"/>
    <property type="molecule type" value="Genomic_DNA"/>
</dbReference>
<evidence type="ECO:0000259" key="6">
    <source>
        <dbReference type="Pfam" id="PF07732"/>
    </source>
</evidence>
<evidence type="ECO:0000256" key="3">
    <source>
        <dbReference type="ARBA" id="ARBA00023002"/>
    </source>
</evidence>
<keyword evidence="3" id="KW-0560">Oxidoreductase</keyword>
<comment type="similarity">
    <text evidence="1">Belongs to the multicopper oxidase family.</text>
</comment>
<evidence type="ECO:0000313" key="7">
    <source>
        <dbReference type="EMBL" id="CAF0923890.1"/>
    </source>
</evidence>
<protein>
    <recommendedName>
        <fullName evidence="9">Multicopper oxidase</fullName>
    </recommendedName>
</protein>
<evidence type="ECO:0000256" key="1">
    <source>
        <dbReference type="ARBA" id="ARBA00010609"/>
    </source>
</evidence>
<dbReference type="Proteomes" id="UP000663864">
    <property type="component" value="Unassembled WGS sequence"/>
</dbReference>